<dbReference type="Proteomes" id="UP000268059">
    <property type="component" value="Chromosome"/>
</dbReference>
<dbReference type="AlphaFoldDB" id="A0A3G9J7N2"/>
<protein>
    <submittedName>
        <fullName evidence="1">Uncharacterized protein</fullName>
    </submittedName>
</protein>
<reference evidence="1 2" key="1">
    <citation type="submission" date="2018-11" db="EMBL/GenBank/DDBJ databases">
        <title>Novel Erysipelotrichaceae bacterium isolated from small intestine of a swine.</title>
        <authorList>
            <person name="Kim J.S."/>
            <person name="Choe H."/>
            <person name="Lee Y.R."/>
            <person name="Kim K.M."/>
            <person name="Park D.S."/>
        </authorList>
    </citation>
    <scope>NUCLEOTIDE SEQUENCE [LARGE SCALE GENOMIC DNA]</scope>
    <source>
        <strain evidence="1 2">SG0102</strain>
    </source>
</reference>
<evidence type="ECO:0000313" key="2">
    <source>
        <dbReference type="Proteomes" id="UP000268059"/>
    </source>
</evidence>
<name>A0A3G9J7N2_9FIRM</name>
<organism evidence="1 2">
    <name type="scientific">Intestinibaculum porci</name>
    <dbReference type="NCBI Taxonomy" id="2487118"/>
    <lineage>
        <taxon>Bacteria</taxon>
        <taxon>Bacillati</taxon>
        <taxon>Bacillota</taxon>
        <taxon>Erysipelotrichia</taxon>
        <taxon>Erysipelotrichales</taxon>
        <taxon>Erysipelotrichaceae</taxon>
        <taxon>Intestinibaculum</taxon>
    </lineage>
</organism>
<sequence length="61" mass="7290">MKYYESPIKRSIIGIWQESKKKALVRSDNTTESIQCLEKYKKWLGFIDSFKVKVYSNVNNR</sequence>
<dbReference type="InParanoid" id="A0A3G9J7N2"/>
<evidence type="ECO:0000313" key="1">
    <source>
        <dbReference type="EMBL" id="BBH27080.1"/>
    </source>
</evidence>
<accession>A0A3G9J7N2</accession>
<proteinExistence type="predicted"/>
<gene>
    <name evidence="1" type="ORF">SG0102_20140</name>
</gene>
<dbReference type="KEGG" id="ebm:SG0102_20140"/>
<keyword evidence="2" id="KW-1185">Reference proteome</keyword>
<dbReference type="EMBL" id="AP019309">
    <property type="protein sequence ID" value="BBH27080.1"/>
    <property type="molecule type" value="Genomic_DNA"/>
</dbReference>